<evidence type="ECO:0000313" key="3">
    <source>
        <dbReference type="EMBL" id="CBY15044.1"/>
    </source>
</evidence>
<dbReference type="InParanoid" id="E4XZI2"/>
<sequence length="327" mass="38082">MSFLFLFFSLSRLKLSTAKNGDFLLSSIAQMRRLSFIFFLKICLGNYIDLLTLKWHDCTEKAKICSDYTKINEKVNRFGTRQNDGIYWLAPRSSCLDAQPFQRYFITQCVVCLTSYCSFSDSDKFNKTLSCSAFISTKEGQNLIGDDFETCATCRRTFNEEKRTLVDLSEDTNNGNLSECYLFGRHKGLNMTYAYDENNQILYLSKYATENYLDIQLDFGIYVTAFIITASLLFFAIACLLMHCPLAIENFVCHTNLNCFRWMSWICDCCPRDYFVSYCRSCRKSPMRKVDYRHMRQSDNGNEETIPKSRMLVHCSPNSNYTELHEI</sequence>
<protein>
    <submittedName>
        <fullName evidence="3">Uncharacterized protein</fullName>
    </submittedName>
</protein>
<feature type="transmembrane region" description="Helical" evidence="1">
    <location>
        <begin position="219"/>
        <end position="243"/>
    </location>
</feature>
<dbReference type="OrthoDB" id="10406392at2759"/>
<organism evidence="3">
    <name type="scientific">Oikopleura dioica</name>
    <name type="common">Tunicate</name>
    <dbReference type="NCBI Taxonomy" id="34765"/>
    <lineage>
        <taxon>Eukaryota</taxon>
        <taxon>Metazoa</taxon>
        <taxon>Chordata</taxon>
        <taxon>Tunicata</taxon>
        <taxon>Appendicularia</taxon>
        <taxon>Copelata</taxon>
        <taxon>Oikopleuridae</taxon>
        <taxon>Oikopleura</taxon>
    </lineage>
</organism>
<keyword evidence="1" id="KW-1133">Transmembrane helix</keyword>
<dbReference type="AlphaFoldDB" id="E4XZI2"/>
<keyword evidence="2" id="KW-0732">Signal</keyword>
<proteinExistence type="predicted"/>
<evidence type="ECO:0000313" key="4">
    <source>
        <dbReference type="Proteomes" id="UP000001307"/>
    </source>
</evidence>
<dbReference type="EMBL" id="FN653409">
    <property type="protein sequence ID" value="CBY15044.1"/>
    <property type="molecule type" value="Genomic_DNA"/>
</dbReference>
<evidence type="ECO:0000256" key="2">
    <source>
        <dbReference type="SAM" id="SignalP"/>
    </source>
</evidence>
<name>E4XZI2_OIKDI</name>
<reference evidence="3" key="1">
    <citation type="journal article" date="2010" name="Science">
        <title>Plasticity of animal genome architecture unmasked by rapid evolution of a pelagic tunicate.</title>
        <authorList>
            <person name="Denoeud F."/>
            <person name="Henriet S."/>
            <person name="Mungpakdee S."/>
            <person name="Aury J.M."/>
            <person name="Da Silva C."/>
            <person name="Brinkmann H."/>
            <person name="Mikhaleva J."/>
            <person name="Olsen L.C."/>
            <person name="Jubin C."/>
            <person name="Canestro C."/>
            <person name="Bouquet J.M."/>
            <person name="Danks G."/>
            <person name="Poulain J."/>
            <person name="Campsteijn C."/>
            <person name="Adamski M."/>
            <person name="Cross I."/>
            <person name="Yadetie F."/>
            <person name="Muffato M."/>
            <person name="Louis A."/>
            <person name="Butcher S."/>
            <person name="Tsagkogeorga G."/>
            <person name="Konrad A."/>
            <person name="Singh S."/>
            <person name="Jensen M.F."/>
            <person name="Cong E.H."/>
            <person name="Eikeseth-Otteraa H."/>
            <person name="Noel B."/>
            <person name="Anthouard V."/>
            <person name="Porcel B.M."/>
            <person name="Kachouri-Lafond R."/>
            <person name="Nishino A."/>
            <person name="Ugolini M."/>
            <person name="Chourrout P."/>
            <person name="Nishida H."/>
            <person name="Aasland R."/>
            <person name="Huzurbazar S."/>
            <person name="Westhof E."/>
            <person name="Delsuc F."/>
            <person name="Lehrach H."/>
            <person name="Reinhardt R."/>
            <person name="Weissenbach J."/>
            <person name="Roy S.W."/>
            <person name="Artiguenave F."/>
            <person name="Postlethwait J.H."/>
            <person name="Manak J.R."/>
            <person name="Thompson E.M."/>
            <person name="Jaillon O."/>
            <person name="Du Pasquier L."/>
            <person name="Boudinot P."/>
            <person name="Liberles D.A."/>
            <person name="Volff J.N."/>
            <person name="Philippe H."/>
            <person name="Lenhard B."/>
            <person name="Roest Crollius H."/>
            <person name="Wincker P."/>
            <person name="Chourrout D."/>
        </authorList>
    </citation>
    <scope>NUCLEOTIDE SEQUENCE [LARGE SCALE GENOMIC DNA]</scope>
</reference>
<accession>E4XZI2</accession>
<gene>
    <name evidence="3" type="ORF">GSOID_T00010148001</name>
</gene>
<keyword evidence="1" id="KW-0472">Membrane</keyword>
<keyword evidence="4" id="KW-1185">Reference proteome</keyword>
<evidence type="ECO:0000256" key="1">
    <source>
        <dbReference type="SAM" id="Phobius"/>
    </source>
</evidence>
<feature type="chain" id="PRO_5003193084" evidence="2">
    <location>
        <begin position="19"/>
        <end position="327"/>
    </location>
</feature>
<keyword evidence="1" id="KW-0812">Transmembrane</keyword>
<dbReference type="Proteomes" id="UP000001307">
    <property type="component" value="Unassembled WGS sequence"/>
</dbReference>
<feature type="signal peptide" evidence="2">
    <location>
        <begin position="1"/>
        <end position="18"/>
    </location>
</feature>